<dbReference type="InterPro" id="IPR004805">
    <property type="entry name" value="DnaE2/DnaE/PolC"/>
</dbReference>
<dbReference type="Gene3D" id="1.10.150.870">
    <property type="match status" value="1"/>
</dbReference>
<feature type="domain" description="DNA polymerase helix-hairpin-helix motif" evidence="1">
    <location>
        <begin position="239"/>
        <end position="323"/>
    </location>
</feature>
<dbReference type="EMBL" id="BLRX01000249">
    <property type="protein sequence ID" value="GFP25889.1"/>
    <property type="molecule type" value="Genomic_DNA"/>
</dbReference>
<accession>A0A6V8P044</accession>
<reference evidence="3 4" key="1">
    <citation type="journal article" date="2020" name="Front. Microbiol.">
        <title>Single-cell genomics of novel Actinobacteria with the Wood-Ljungdahl pathway discovered in a serpentinizing system.</title>
        <authorList>
            <person name="Merino N."/>
            <person name="Kawai M."/>
            <person name="Boyd E.S."/>
            <person name="Colman D.R."/>
            <person name="McGlynn S.E."/>
            <person name="Nealson K.H."/>
            <person name="Kurokawa K."/>
            <person name="Hongoh Y."/>
        </authorList>
    </citation>
    <scope>NUCLEOTIDE SEQUENCE [LARGE SCALE GENOMIC DNA]</scope>
    <source>
        <strain evidence="3 4">S25</strain>
    </source>
</reference>
<dbReference type="Pfam" id="PF14579">
    <property type="entry name" value="HHH_6"/>
    <property type="match status" value="1"/>
</dbReference>
<dbReference type="InterPro" id="IPR040982">
    <property type="entry name" value="DNA_pol3_finger"/>
</dbReference>
<evidence type="ECO:0000313" key="3">
    <source>
        <dbReference type="EMBL" id="GFP25889.1"/>
    </source>
</evidence>
<name>A0A6V8P044_9ACTN</name>
<dbReference type="PANTHER" id="PTHR32294">
    <property type="entry name" value="DNA POLYMERASE III SUBUNIT ALPHA"/>
    <property type="match status" value="1"/>
</dbReference>
<organism evidence="3 4">
    <name type="scientific">Candidatus Hakubella thermalkaliphila</name>
    <dbReference type="NCBI Taxonomy" id="2754717"/>
    <lineage>
        <taxon>Bacteria</taxon>
        <taxon>Bacillati</taxon>
        <taxon>Actinomycetota</taxon>
        <taxon>Actinomycetota incertae sedis</taxon>
        <taxon>Candidatus Hakubellales</taxon>
        <taxon>Candidatus Hakubellaceae</taxon>
        <taxon>Candidatus Hakubella</taxon>
    </lineage>
</organism>
<comment type="caution">
    <text evidence="3">The sequence shown here is derived from an EMBL/GenBank/DDBJ whole genome shotgun (WGS) entry which is preliminary data.</text>
</comment>
<feature type="non-terminal residue" evidence="3">
    <location>
        <position position="410"/>
    </location>
</feature>
<protein>
    <submittedName>
        <fullName evidence="3">DNA polymerase III subunit alpha</fullName>
    </submittedName>
</protein>
<proteinExistence type="predicted"/>
<dbReference type="AlphaFoldDB" id="A0A6V8P044"/>
<evidence type="ECO:0000259" key="1">
    <source>
        <dbReference type="Pfam" id="PF14579"/>
    </source>
</evidence>
<dbReference type="Proteomes" id="UP000543224">
    <property type="component" value="Unassembled WGS sequence"/>
</dbReference>
<feature type="domain" description="DNA polymerase III alpha subunit finger" evidence="2">
    <location>
        <begin position="2"/>
        <end position="166"/>
    </location>
</feature>
<evidence type="ECO:0000259" key="2">
    <source>
        <dbReference type="Pfam" id="PF17657"/>
    </source>
</evidence>
<dbReference type="GO" id="GO:0006260">
    <property type="term" value="P:DNA replication"/>
    <property type="evidence" value="ECO:0007669"/>
    <property type="project" value="InterPro"/>
</dbReference>
<sequence length="410" mass="47064">MLASLEEAGEWVEKRWGLSLELEDLPLDDPQVYKLLRSSHTVGVFQLESPGMRELLSRLKPTCFSDVVANLSLFRPGPVQADMVSPFVRRRQGKERVTYLDPKLKAILEETYGVPLFQEQIMRILSHFGGVSLAQADSWRRALDRNQPQEIKRVRREFLKAAQRKGYPQPKAGRIFDELVLVMAAYGFCKSHAASFAEIAYRSAWLKRYVPAEFFCGLLNHCPGMYPLRVLLNEAKRWGIPVLPPDVNTSSENFTLEQQAIRVGLSSVKHMSQRALHSILKARKEKKFSSFIDFYYRTHLDRRILENLIRVGALDNLERNRKYLLWLLFVLRRRPRQGGQLALELKDKQKELFAPFSLAERIQAELELLGFELSGHPLQLWQKSLKELGVIQSADLSQLPEGALVRVAGI</sequence>
<gene>
    <name evidence="3" type="ORF">HKBW3S25_01370</name>
</gene>
<dbReference type="InterPro" id="IPR029460">
    <property type="entry name" value="DNAPol_HHH"/>
</dbReference>
<dbReference type="GO" id="GO:0008408">
    <property type="term" value="F:3'-5' exonuclease activity"/>
    <property type="evidence" value="ECO:0007669"/>
    <property type="project" value="InterPro"/>
</dbReference>
<dbReference type="Pfam" id="PF17657">
    <property type="entry name" value="DNA_pol3_finger"/>
    <property type="match status" value="1"/>
</dbReference>
<evidence type="ECO:0000313" key="4">
    <source>
        <dbReference type="Proteomes" id="UP000543224"/>
    </source>
</evidence>